<organism evidence="1 2">
    <name type="scientific">Caerostris extrusa</name>
    <name type="common">Bark spider</name>
    <name type="synonym">Caerostris bankana</name>
    <dbReference type="NCBI Taxonomy" id="172846"/>
    <lineage>
        <taxon>Eukaryota</taxon>
        <taxon>Metazoa</taxon>
        <taxon>Ecdysozoa</taxon>
        <taxon>Arthropoda</taxon>
        <taxon>Chelicerata</taxon>
        <taxon>Arachnida</taxon>
        <taxon>Araneae</taxon>
        <taxon>Araneomorphae</taxon>
        <taxon>Entelegynae</taxon>
        <taxon>Araneoidea</taxon>
        <taxon>Araneidae</taxon>
        <taxon>Caerostris</taxon>
    </lineage>
</organism>
<dbReference type="AlphaFoldDB" id="A0AAV4PXD5"/>
<keyword evidence="2" id="KW-1185">Reference proteome</keyword>
<protein>
    <submittedName>
        <fullName evidence="1">Uncharacterized protein</fullName>
    </submittedName>
</protein>
<sequence length="98" mass="10815">MGAKINTLADFLEMSLDMDGRSISSVGVWREILAYLIATGGKDSMCLGMVLRKLLNNNLQKFALEERKPPPSHISFYKAANSQSAVNKKRSDSVHTNS</sequence>
<dbReference type="EMBL" id="BPLR01005235">
    <property type="protein sequence ID" value="GIY00884.1"/>
    <property type="molecule type" value="Genomic_DNA"/>
</dbReference>
<comment type="caution">
    <text evidence="1">The sequence shown here is derived from an EMBL/GenBank/DDBJ whole genome shotgun (WGS) entry which is preliminary data.</text>
</comment>
<proteinExistence type="predicted"/>
<dbReference type="Proteomes" id="UP001054945">
    <property type="component" value="Unassembled WGS sequence"/>
</dbReference>
<accession>A0AAV4PXD5</accession>
<evidence type="ECO:0000313" key="2">
    <source>
        <dbReference type="Proteomes" id="UP001054945"/>
    </source>
</evidence>
<evidence type="ECO:0000313" key="1">
    <source>
        <dbReference type="EMBL" id="GIY00884.1"/>
    </source>
</evidence>
<name>A0AAV4PXD5_CAEEX</name>
<gene>
    <name evidence="1" type="ORF">CEXT_706881</name>
</gene>
<reference evidence="1 2" key="1">
    <citation type="submission" date="2021-06" db="EMBL/GenBank/DDBJ databases">
        <title>Caerostris extrusa draft genome.</title>
        <authorList>
            <person name="Kono N."/>
            <person name="Arakawa K."/>
        </authorList>
    </citation>
    <scope>NUCLEOTIDE SEQUENCE [LARGE SCALE GENOMIC DNA]</scope>
</reference>